<sequence length="64" mass="7263">MHTAGSKSFAYVADDEELSSSQKVGRLQLFYITHRKKDGSHMSTEVEKIMEKPKDKRAECEAMA</sequence>
<feature type="region of interest" description="Disordered" evidence="1">
    <location>
        <begin position="42"/>
        <end position="64"/>
    </location>
</feature>
<proteinExistence type="predicted"/>
<feature type="compositionally biased region" description="Basic and acidic residues" evidence="1">
    <location>
        <begin position="44"/>
        <end position="64"/>
    </location>
</feature>
<reference evidence="2 3" key="1">
    <citation type="submission" date="2023-03" db="EMBL/GenBank/DDBJ databases">
        <title>WGS of Gossypium arboreum.</title>
        <authorList>
            <person name="Yu D."/>
        </authorList>
    </citation>
    <scope>NUCLEOTIDE SEQUENCE [LARGE SCALE GENOMIC DNA]</scope>
    <source>
        <tissue evidence="2">Leaf</tissue>
    </source>
</reference>
<accession>A0ABR0QAB9</accession>
<protein>
    <submittedName>
        <fullName evidence="2">Uncharacterized protein</fullName>
    </submittedName>
</protein>
<evidence type="ECO:0000313" key="3">
    <source>
        <dbReference type="Proteomes" id="UP001358586"/>
    </source>
</evidence>
<name>A0ABR0QAB9_GOSAR</name>
<keyword evidence="3" id="KW-1185">Reference proteome</keyword>
<organism evidence="2 3">
    <name type="scientific">Gossypium arboreum</name>
    <name type="common">Tree cotton</name>
    <name type="synonym">Gossypium nanking</name>
    <dbReference type="NCBI Taxonomy" id="29729"/>
    <lineage>
        <taxon>Eukaryota</taxon>
        <taxon>Viridiplantae</taxon>
        <taxon>Streptophyta</taxon>
        <taxon>Embryophyta</taxon>
        <taxon>Tracheophyta</taxon>
        <taxon>Spermatophyta</taxon>
        <taxon>Magnoliopsida</taxon>
        <taxon>eudicotyledons</taxon>
        <taxon>Gunneridae</taxon>
        <taxon>Pentapetalae</taxon>
        <taxon>rosids</taxon>
        <taxon>malvids</taxon>
        <taxon>Malvales</taxon>
        <taxon>Malvaceae</taxon>
        <taxon>Malvoideae</taxon>
        <taxon>Gossypium</taxon>
    </lineage>
</organism>
<dbReference type="Proteomes" id="UP001358586">
    <property type="component" value="Chromosome 4"/>
</dbReference>
<dbReference type="InterPro" id="IPR004252">
    <property type="entry name" value="Probable_transposase_24"/>
</dbReference>
<evidence type="ECO:0000256" key="1">
    <source>
        <dbReference type="SAM" id="MobiDB-lite"/>
    </source>
</evidence>
<comment type="caution">
    <text evidence="2">The sequence shown here is derived from an EMBL/GenBank/DDBJ whole genome shotgun (WGS) entry which is preliminary data.</text>
</comment>
<dbReference type="EMBL" id="JARKNE010000004">
    <property type="protein sequence ID" value="KAK5835938.1"/>
    <property type="molecule type" value="Genomic_DNA"/>
</dbReference>
<dbReference type="Pfam" id="PF03004">
    <property type="entry name" value="Transposase_24"/>
    <property type="match status" value="1"/>
</dbReference>
<gene>
    <name evidence="2" type="ORF">PVK06_011661</name>
</gene>
<evidence type="ECO:0000313" key="2">
    <source>
        <dbReference type="EMBL" id="KAK5835938.1"/>
    </source>
</evidence>